<dbReference type="EMBL" id="JN367447">
    <property type="protein sequence ID" value="AEY62546.1"/>
    <property type="molecule type" value="Genomic_DNA"/>
</dbReference>
<evidence type="ECO:0000313" key="1">
    <source>
        <dbReference type="EMBL" id="AEY62546.1"/>
    </source>
</evidence>
<dbReference type="AlphaFoldDB" id="H2CZ73"/>
<organism evidence="1">
    <name type="scientific">Ustilago xerochloae</name>
    <dbReference type="NCBI Taxonomy" id="249492"/>
    <lineage>
        <taxon>Eukaryota</taxon>
        <taxon>Fungi</taxon>
        <taxon>Dikarya</taxon>
        <taxon>Basidiomycota</taxon>
        <taxon>Ustilaginomycotina</taxon>
        <taxon>Ustilaginomycetes</taxon>
        <taxon>Ustilaginales</taxon>
        <taxon>Ustilaginaceae</taxon>
        <taxon>Ustilago</taxon>
    </lineage>
</organism>
<proteinExistence type="predicted"/>
<accession>H2CZ73</accession>
<protein>
    <submittedName>
        <fullName evidence="1">Rga2 protein</fullName>
    </submittedName>
</protein>
<reference evidence="1" key="1">
    <citation type="journal article" date="2011" name="PLoS Genet.">
        <title>Interspecific sex in grass smuts and the genetic diversity of their pheromone-receptor system.</title>
        <authorList>
            <person name="Kellner R."/>
            <person name="Vollmeister E."/>
            <person name="Feldbrugge M."/>
            <person name="Begerow D."/>
        </authorList>
    </citation>
    <scope>NUCLEOTIDE SEQUENCE</scope>
</reference>
<name>H2CZ73_9BASI</name>
<gene>
    <name evidence="1" type="primary">rga2</name>
</gene>
<sequence length="159" mass="18431">MLGPSPSIIPLTRANIGVRIRKNCMRWIDQLTVLPIPSSKAGDIGNVVQVKTLRCPGDAPRLPRYWSDRSIHRVLQDRRTIQNRLSPLQYESFQNRFGRFESLAWRLHGSNYHKTWSLLAATKSPNHAVEYSMALPCLHLFEKLVNTPKPTRCSRRRRF</sequence>